<reference evidence="2 3" key="1">
    <citation type="submission" date="2018-02" db="EMBL/GenBank/DDBJ databases">
        <title>8 Nocardia nova and 1 Nocardia cyriacigeorgica strain used for evolution to TMP-SMX.</title>
        <authorList>
            <person name="Mehta H."/>
            <person name="Weng J."/>
            <person name="Shamoo Y."/>
        </authorList>
    </citation>
    <scope>NUCLEOTIDE SEQUENCE [LARGE SCALE GENOMIC DNA]</scope>
    <source>
        <strain evidence="2 3">ATCC 33727</strain>
    </source>
</reference>
<evidence type="ECO:0000313" key="3">
    <source>
        <dbReference type="Proteomes" id="UP000241647"/>
    </source>
</evidence>
<dbReference type="RefSeq" id="WP_084494128.1">
    <property type="nucleotide sequence ID" value="NZ_PYHS01000020.1"/>
</dbReference>
<dbReference type="Proteomes" id="UP000241647">
    <property type="component" value="Unassembled WGS sequence"/>
</dbReference>
<dbReference type="InterPro" id="IPR009781">
    <property type="entry name" value="DUF1345"/>
</dbReference>
<dbReference type="EMBL" id="PYHS01000020">
    <property type="protein sequence ID" value="PSR58849.1"/>
    <property type="molecule type" value="Genomic_DNA"/>
</dbReference>
<feature type="transmembrane region" description="Helical" evidence="1">
    <location>
        <begin position="20"/>
        <end position="41"/>
    </location>
</feature>
<keyword evidence="1" id="KW-0812">Transmembrane</keyword>
<name>A0A2T2YTN7_9NOCA</name>
<gene>
    <name evidence="2" type="ORF">C8259_29125</name>
</gene>
<proteinExistence type="predicted"/>
<protein>
    <submittedName>
        <fullName evidence="2">DUF1345 domain-containing protein</fullName>
    </submittedName>
</protein>
<evidence type="ECO:0000256" key="1">
    <source>
        <dbReference type="SAM" id="Phobius"/>
    </source>
</evidence>
<comment type="caution">
    <text evidence="2">The sequence shown here is derived from an EMBL/GenBank/DDBJ whole genome shotgun (WGS) entry which is preliminary data.</text>
</comment>
<evidence type="ECO:0000313" key="2">
    <source>
        <dbReference type="EMBL" id="PSR58849.1"/>
    </source>
</evidence>
<keyword evidence="1" id="KW-1133">Transmembrane helix</keyword>
<organism evidence="2 3">
    <name type="scientific">Nocardia nova</name>
    <dbReference type="NCBI Taxonomy" id="37330"/>
    <lineage>
        <taxon>Bacteria</taxon>
        <taxon>Bacillati</taxon>
        <taxon>Actinomycetota</taxon>
        <taxon>Actinomycetes</taxon>
        <taxon>Mycobacteriales</taxon>
        <taxon>Nocardiaceae</taxon>
        <taxon>Nocardia</taxon>
    </lineage>
</organism>
<dbReference type="AlphaFoldDB" id="A0A2T2YTN7"/>
<keyword evidence="1" id="KW-0472">Membrane</keyword>
<sequence length="72" mass="7494">MSFAVSDVATHHRDIRAQVLAHSVLGFFYNAAVIGVAVGVVTSPTAHASSYGAGQISRSRAAATALWRRPAS</sequence>
<dbReference type="Pfam" id="PF07077">
    <property type="entry name" value="DUF1345"/>
    <property type="match status" value="1"/>
</dbReference>
<accession>A0A2T2YTN7</accession>